<dbReference type="SUPFAM" id="SSF143437">
    <property type="entry name" value="THUMP domain-like"/>
    <property type="match status" value="1"/>
</dbReference>
<sequence>MTSKAMATEEETREAAEESLEIGGEEDLSGSAHGGKKAEEGMTPWKQHAAVINLPRYDYAAPSSLLHESRSGFLITCPIKREKSATKEAISLLEEGKPLTFADMAKMGMEMPGVQVGLSHPCLNSCDILQFVSCTSRSIATCSTDIPAKKRKLSTEVDPENAESEEKNGVNSVLEASGKDLKGSNNLSLMKLTRSGLLLFTFPNNISCPVVGVVSNIFQFLGSGKLKPPLWCHRIFPIQETCVLEEKDLQLVVSKLMQEYLGKDQEKLERTIKFAVGYNRRGIDETEMKSRKHTNKGSVGSTLLEREACFKVVAGAVKAVAKNSVVDLRSPEVAVLVELLPISGVPLGSLVVGVSVLPLEIVTTKPRLCIKSLVADINVKKTSA</sequence>
<gene>
    <name evidence="2" type="ORF">MUK42_02767</name>
</gene>
<name>A0A9E7JK85_9LILI</name>
<evidence type="ECO:0000256" key="1">
    <source>
        <dbReference type="SAM" id="MobiDB-lite"/>
    </source>
</evidence>
<dbReference type="AlphaFoldDB" id="A0A9E7JK85"/>
<protein>
    <recommendedName>
        <fullName evidence="4">THUMP domain-containing protein</fullName>
    </recommendedName>
</protein>
<dbReference type="InterPro" id="IPR040183">
    <property type="entry name" value="THUMPD1-like"/>
</dbReference>
<feature type="region of interest" description="Disordered" evidence="1">
    <location>
        <begin position="1"/>
        <end position="42"/>
    </location>
</feature>
<evidence type="ECO:0000313" key="2">
    <source>
        <dbReference type="EMBL" id="URD84088.1"/>
    </source>
</evidence>
<accession>A0A9E7JK85</accession>
<feature type="compositionally biased region" description="Acidic residues" evidence="1">
    <location>
        <begin position="8"/>
        <end position="28"/>
    </location>
</feature>
<dbReference type="EMBL" id="CP097503">
    <property type="protein sequence ID" value="URD84088.1"/>
    <property type="molecule type" value="Genomic_DNA"/>
</dbReference>
<dbReference type="PANTHER" id="PTHR13452">
    <property type="entry name" value="THUMP DOMAIN CONTAINING PROTEIN 1-RELATED"/>
    <property type="match status" value="1"/>
</dbReference>
<keyword evidence="3" id="KW-1185">Reference proteome</keyword>
<dbReference type="GO" id="GO:0006400">
    <property type="term" value="P:tRNA modification"/>
    <property type="evidence" value="ECO:0007669"/>
    <property type="project" value="InterPro"/>
</dbReference>
<feature type="region of interest" description="Disordered" evidence="1">
    <location>
        <begin position="152"/>
        <end position="175"/>
    </location>
</feature>
<dbReference type="OrthoDB" id="367221at2759"/>
<dbReference type="GO" id="GO:0003723">
    <property type="term" value="F:RNA binding"/>
    <property type="evidence" value="ECO:0007669"/>
    <property type="project" value="InterPro"/>
</dbReference>
<dbReference type="PANTHER" id="PTHR13452:SF13">
    <property type="entry name" value="OS02G0672400 PROTEIN"/>
    <property type="match status" value="1"/>
</dbReference>
<proteinExistence type="predicted"/>
<reference evidence="2" key="1">
    <citation type="submission" date="2022-05" db="EMBL/GenBank/DDBJ databases">
        <title>The Musa troglodytarum L. genome provides insights into the mechanism of non-climacteric behaviour and enrichment of carotenoids.</title>
        <authorList>
            <person name="Wang J."/>
        </authorList>
    </citation>
    <scope>NUCLEOTIDE SEQUENCE</scope>
    <source>
        <tissue evidence="2">Leaf</tissue>
    </source>
</reference>
<evidence type="ECO:0008006" key="4">
    <source>
        <dbReference type="Google" id="ProtNLM"/>
    </source>
</evidence>
<dbReference type="Proteomes" id="UP001055439">
    <property type="component" value="Chromosome 10"/>
</dbReference>
<evidence type="ECO:0000313" key="3">
    <source>
        <dbReference type="Proteomes" id="UP001055439"/>
    </source>
</evidence>
<organism evidence="2 3">
    <name type="scientific">Musa troglodytarum</name>
    <name type="common">fe'i banana</name>
    <dbReference type="NCBI Taxonomy" id="320322"/>
    <lineage>
        <taxon>Eukaryota</taxon>
        <taxon>Viridiplantae</taxon>
        <taxon>Streptophyta</taxon>
        <taxon>Embryophyta</taxon>
        <taxon>Tracheophyta</taxon>
        <taxon>Spermatophyta</taxon>
        <taxon>Magnoliopsida</taxon>
        <taxon>Liliopsida</taxon>
        <taxon>Zingiberales</taxon>
        <taxon>Musaceae</taxon>
        <taxon>Musa</taxon>
    </lineage>
</organism>